<comment type="subcellular location">
    <subcellularLocation>
        <location evidence="1">Nucleus</location>
    </subcellularLocation>
</comment>
<dbReference type="VEuPathDB" id="FungiDB:Malapachy_1856"/>
<evidence type="ECO:0000313" key="7">
    <source>
        <dbReference type="Proteomes" id="UP000037751"/>
    </source>
</evidence>
<evidence type="ECO:0000256" key="4">
    <source>
        <dbReference type="ARBA" id="ARBA00023242"/>
    </source>
</evidence>
<evidence type="ECO:0000256" key="2">
    <source>
        <dbReference type="ARBA" id="ARBA00022448"/>
    </source>
</evidence>
<protein>
    <submittedName>
        <fullName evidence="6">Arm repeat-containing protein</fullName>
    </submittedName>
</protein>
<dbReference type="InterPro" id="IPR001494">
    <property type="entry name" value="Importin-beta_N"/>
</dbReference>
<dbReference type="Proteomes" id="UP000037751">
    <property type="component" value="Unassembled WGS sequence"/>
</dbReference>
<feature type="domain" description="Importin N-terminal" evidence="5">
    <location>
        <begin position="22"/>
        <end position="114"/>
    </location>
</feature>
<dbReference type="EMBL" id="LGAV01000005">
    <property type="protein sequence ID" value="KOS13863.1"/>
    <property type="molecule type" value="Genomic_DNA"/>
</dbReference>
<keyword evidence="7" id="KW-1185">Reference proteome</keyword>
<dbReference type="PANTHER" id="PTHR10997">
    <property type="entry name" value="IMPORTIN-7, 8, 11"/>
    <property type="match status" value="1"/>
</dbReference>
<dbReference type="GeneID" id="28728227"/>
<gene>
    <name evidence="6" type="ORF">Malapachy_1856</name>
</gene>
<evidence type="ECO:0000256" key="1">
    <source>
        <dbReference type="ARBA" id="ARBA00004123"/>
    </source>
</evidence>
<dbReference type="Pfam" id="PF03810">
    <property type="entry name" value="IBN_N"/>
    <property type="match status" value="1"/>
</dbReference>
<dbReference type="InterPro" id="IPR016024">
    <property type="entry name" value="ARM-type_fold"/>
</dbReference>
<evidence type="ECO:0000313" key="6">
    <source>
        <dbReference type="EMBL" id="KOS13863.1"/>
    </source>
</evidence>
<dbReference type="SUPFAM" id="SSF48371">
    <property type="entry name" value="ARM repeat"/>
    <property type="match status" value="1"/>
</dbReference>
<dbReference type="GO" id="GO:0005829">
    <property type="term" value="C:cytosol"/>
    <property type="evidence" value="ECO:0007669"/>
    <property type="project" value="TreeGrafter"/>
</dbReference>
<dbReference type="Pfam" id="PF25018">
    <property type="entry name" value="HEAT_IPO9_c"/>
    <property type="match status" value="1"/>
</dbReference>
<dbReference type="AlphaFoldDB" id="A0A0M9VNZ6"/>
<accession>A0A0M9VNZ6</accession>
<dbReference type="Gene3D" id="1.25.10.10">
    <property type="entry name" value="Leucine-rich Repeat Variant"/>
    <property type="match status" value="1"/>
</dbReference>
<dbReference type="GO" id="GO:0031267">
    <property type="term" value="F:small GTPase binding"/>
    <property type="evidence" value="ECO:0007669"/>
    <property type="project" value="InterPro"/>
</dbReference>
<dbReference type="PROSITE" id="PS50166">
    <property type="entry name" value="IMPORTIN_B_NT"/>
    <property type="match status" value="1"/>
</dbReference>
<dbReference type="InterPro" id="IPR056840">
    <property type="entry name" value="HEAT_IPO9_central"/>
</dbReference>
<sequence length="1069" mass="117712">MDAVVACLRSTLSPDRAVRVDAERQLMERAYPRHDAEGTFGVDLACVFQSDTIPLAERQAAGIALRKYIHERWSIYFESFLRRAKEQGETESMEALPEPTKHEIRTVLLAALQDAERKIRLLASQLLSIVGSCDFPDHFPELFSTLQAYLQSYGQRDAMAEAKVHGAMKFLSDFVQVELDENQLLIVAREFIPLLQELLSSSFGDVSAHIKARCILVFRQCLTSLYMAKDTFTDAVNEAVKHYLPSWLNAMQILLDPSYFASASWADSLAWEELGLRREILRTIGVASRFKKVFAEFGPALLGLCLANLQALAPLFVQTELEESVTPPSPAEGDLDVAATVPALAMAAFTLLSDTFHSPSMRHLLVDGGVGGEGQPTEAFRELLRLMRTYAQVTQDDEATWATDMDAFVAEDDVENMAVTLRTTTMDLMDQLLDLYPLPTLRELREQVEALSVSTSESSSWWKPVEAQLMLLGQSHEAVEDILMEHGGPDVVSMQRVFEKLVLPFLDPTPAVFLRGRCFVFASQYASELPDDLAARIFSAAQAVMQAPDSDEVPLHMKLSAVRTICNFGQMHSQLVEGQSSALLAQLAPLLSQATGSTLMLLLDAMEACLPRRGSSDTLPTLRMVTEAVLATWYAHTADPPVELSVASLLEDLVKSPLRGSATQTVALCVPFLCMRLTPQEELTVPPSAAALLRSVLTKAPIDALADMVAPILQHTTTYLQHTDDVEAAQSLIHCLTLLLQKRPDEALAWHRDDGTPSLQVMLHIIERLLTMDEDVCGMSFGTLLVTLFVQAGAGLSPVMPALVQALARKVAETSSSTTLLALLFPLAYLFAEHTEPVVHVLHTIPLSTETALQAVVRRWLAEIEHVHSWFVLNVHIAGLCQLLAHWPAPLESMHVDGDILPKSSDVIITRSRAKAMQQYQQIPAFAKAVKVLLQEWKQAQEKAAAAASDAPKWSSLMMDDGAAEWADDDEEEEEAALDMAYGRSGGGVDLDLFRDLYSAGIMDEGDLDEDMDDAPLVDVPGTKALVDMDRVAYLAEFFQQQVTAPTASMQAAVQYLQPKEQTMLAKVA</sequence>
<dbReference type="GO" id="GO:0006606">
    <property type="term" value="P:protein import into nucleus"/>
    <property type="evidence" value="ECO:0007669"/>
    <property type="project" value="TreeGrafter"/>
</dbReference>
<evidence type="ECO:0000259" key="5">
    <source>
        <dbReference type="PROSITE" id="PS50166"/>
    </source>
</evidence>
<dbReference type="PANTHER" id="PTHR10997:SF9">
    <property type="entry name" value="IMPORTIN-9"/>
    <property type="match status" value="1"/>
</dbReference>
<evidence type="ECO:0000256" key="3">
    <source>
        <dbReference type="ARBA" id="ARBA00022927"/>
    </source>
</evidence>
<organism evidence="6 7">
    <name type="scientific">Malassezia pachydermatis</name>
    <dbReference type="NCBI Taxonomy" id="77020"/>
    <lineage>
        <taxon>Eukaryota</taxon>
        <taxon>Fungi</taxon>
        <taxon>Dikarya</taxon>
        <taxon>Basidiomycota</taxon>
        <taxon>Ustilaginomycotina</taxon>
        <taxon>Malasseziomycetes</taxon>
        <taxon>Malasseziales</taxon>
        <taxon>Malasseziaceae</taxon>
        <taxon>Malassezia</taxon>
    </lineage>
</organism>
<keyword evidence="4" id="KW-0539">Nucleus</keyword>
<keyword evidence="2" id="KW-0813">Transport</keyword>
<proteinExistence type="predicted"/>
<dbReference type="InterPro" id="IPR011989">
    <property type="entry name" value="ARM-like"/>
</dbReference>
<dbReference type="STRING" id="77020.A0A0M9VNZ6"/>
<name>A0A0M9VNZ6_9BASI</name>
<dbReference type="RefSeq" id="XP_017991495.1">
    <property type="nucleotide sequence ID" value="XM_018136352.1"/>
</dbReference>
<dbReference type="GO" id="GO:0005635">
    <property type="term" value="C:nuclear envelope"/>
    <property type="evidence" value="ECO:0007669"/>
    <property type="project" value="TreeGrafter"/>
</dbReference>
<reference evidence="6 7" key="1">
    <citation type="submission" date="2015-07" db="EMBL/GenBank/DDBJ databases">
        <title>Draft Genome Sequence of Malassezia furfur CBS1878 and Malassezia pachydermatis CBS1879.</title>
        <authorList>
            <person name="Triana S."/>
            <person name="Ohm R."/>
            <person name="Gonzalez A."/>
            <person name="DeCock H."/>
            <person name="Restrepo S."/>
            <person name="Celis A."/>
        </authorList>
    </citation>
    <scope>NUCLEOTIDE SEQUENCE [LARGE SCALE GENOMIC DNA]</scope>
    <source>
        <strain evidence="6 7">CBS 1879</strain>
    </source>
</reference>
<comment type="caution">
    <text evidence="6">The sequence shown here is derived from an EMBL/GenBank/DDBJ whole genome shotgun (WGS) entry which is preliminary data.</text>
</comment>
<dbReference type="OrthoDB" id="431626at2759"/>
<keyword evidence="3" id="KW-0653">Protein transport</keyword>